<dbReference type="GO" id="GO:0000155">
    <property type="term" value="F:phosphorelay sensor kinase activity"/>
    <property type="evidence" value="ECO:0007669"/>
    <property type="project" value="InterPro"/>
</dbReference>
<gene>
    <name evidence="7" type="ORF">INF28_01975</name>
</gene>
<organism evidence="7 8">
    <name type="scientific">Ructibacterium gallinarum</name>
    <dbReference type="NCBI Taxonomy" id="2779355"/>
    <lineage>
        <taxon>Bacteria</taxon>
        <taxon>Bacillati</taxon>
        <taxon>Bacillota</taxon>
        <taxon>Clostridia</taxon>
        <taxon>Eubacteriales</taxon>
        <taxon>Oscillospiraceae</taxon>
        <taxon>Ructibacterium</taxon>
    </lineage>
</organism>
<proteinExistence type="predicted"/>
<evidence type="ECO:0000313" key="7">
    <source>
        <dbReference type="EMBL" id="MBE5039238.1"/>
    </source>
</evidence>
<feature type="transmembrane region" description="Helical" evidence="5">
    <location>
        <begin position="186"/>
        <end position="208"/>
    </location>
</feature>
<evidence type="ECO:0000256" key="1">
    <source>
        <dbReference type="ARBA" id="ARBA00022553"/>
    </source>
</evidence>
<dbReference type="InterPro" id="IPR016120">
    <property type="entry name" value="Sig_transdc_His_kin_SpoOB"/>
</dbReference>
<protein>
    <submittedName>
        <fullName evidence="7">GHKL domain-containing protein</fullName>
    </submittedName>
</protein>
<keyword evidence="1" id="KW-0597">Phosphoprotein</keyword>
<dbReference type="Pfam" id="PF14501">
    <property type="entry name" value="HATPase_c_5"/>
    <property type="match status" value="1"/>
</dbReference>
<evidence type="ECO:0000259" key="6">
    <source>
        <dbReference type="Pfam" id="PF14501"/>
    </source>
</evidence>
<feature type="transmembrane region" description="Helical" evidence="5">
    <location>
        <begin position="87"/>
        <end position="113"/>
    </location>
</feature>
<feature type="coiled-coil region" evidence="4">
    <location>
        <begin position="221"/>
        <end position="248"/>
    </location>
</feature>
<dbReference type="PANTHER" id="PTHR40448">
    <property type="entry name" value="TWO-COMPONENT SENSOR HISTIDINE KINASE"/>
    <property type="match status" value="1"/>
</dbReference>
<feature type="domain" description="Sensor histidine kinase NatK-like C-terminal" evidence="6">
    <location>
        <begin position="328"/>
        <end position="428"/>
    </location>
</feature>
<keyword evidence="5" id="KW-0812">Transmembrane</keyword>
<keyword evidence="3" id="KW-0418">Kinase</keyword>
<dbReference type="AlphaFoldDB" id="A0A9D5RAM5"/>
<evidence type="ECO:0000256" key="3">
    <source>
        <dbReference type="ARBA" id="ARBA00022777"/>
    </source>
</evidence>
<dbReference type="Proteomes" id="UP000806542">
    <property type="component" value="Unassembled WGS sequence"/>
</dbReference>
<dbReference type="SUPFAM" id="SSF55874">
    <property type="entry name" value="ATPase domain of HSP90 chaperone/DNA topoisomerase II/histidine kinase"/>
    <property type="match status" value="1"/>
</dbReference>
<feature type="transmembrane region" description="Helical" evidence="5">
    <location>
        <begin position="125"/>
        <end position="146"/>
    </location>
</feature>
<dbReference type="EMBL" id="JADCKB010000002">
    <property type="protein sequence ID" value="MBE5039238.1"/>
    <property type="molecule type" value="Genomic_DNA"/>
</dbReference>
<evidence type="ECO:0000256" key="2">
    <source>
        <dbReference type="ARBA" id="ARBA00022679"/>
    </source>
</evidence>
<comment type="caution">
    <text evidence="7">The sequence shown here is derived from an EMBL/GenBank/DDBJ whole genome shotgun (WGS) entry which is preliminary data.</text>
</comment>
<feature type="transmembrane region" description="Helical" evidence="5">
    <location>
        <begin position="38"/>
        <end position="56"/>
    </location>
</feature>
<reference evidence="7" key="1">
    <citation type="submission" date="2020-10" db="EMBL/GenBank/DDBJ databases">
        <title>ChiBAC.</title>
        <authorList>
            <person name="Zenner C."/>
            <person name="Hitch T.C.A."/>
            <person name="Clavel T."/>
        </authorList>
    </citation>
    <scope>NUCLEOTIDE SEQUENCE</scope>
    <source>
        <strain evidence="7">DSM 107454</strain>
    </source>
</reference>
<dbReference type="InterPro" id="IPR036890">
    <property type="entry name" value="HATPase_C_sf"/>
</dbReference>
<dbReference type="PANTHER" id="PTHR40448:SF1">
    <property type="entry name" value="TWO-COMPONENT SENSOR HISTIDINE KINASE"/>
    <property type="match status" value="1"/>
</dbReference>
<evidence type="ECO:0000256" key="4">
    <source>
        <dbReference type="SAM" id="Coils"/>
    </source>
</evidence>
<keyword evidence="5" id="KW-1133">Transmembrane helix</keyword>
<dbReference type="RefSeq" id="WP_226391801.1">
    <property type="nucleotide sequence ID" value="NZ_JADCKB010000002.1"/>
</dbReference>
<dbReference type="Gene3D" id="3.30.565.10">
    <property type="entry name" value="Histidine kinase-like ATPase, C-terminal domain"/>
    <property type="match status" value="1"/>
</dbReference>
<evidence type="ECO:0000256" key="5">
    <source>
        <dbReference type="SAM" id="Phobius"/>
    </source>
</evidence>
<keyword evidence="4" id="KW-0175">Coiled coil</keyword>
<dbReference type="SUPFAM" id="SSF55890">
    <property type="entry name" value="Sporulation response regulatory protein Spo0B"/>
    <property type="match status" value="1"/>
</dbReference>
<name>A0A9D5RAM5_9FIRM</name>
<dbReference type="InterPro" id="IPR032834">
    <property type="entry name" value="NatK-like_C"/>
</dbReference>
<sequence length="432" mass="49802">MIEFFFEIFINLVETFISVDFITRYLGTKFEGKKKTAVFLIVWMVSFIELCTINQITVFETFGSYIPMVIYAIYAIACLKGSLTLKLWIAVVTHLIVIITAILSNLMICNLIGYDPYQMITVFNGIRVISVIITKGIQFYVTRILLKIKRKSPMNRHRFLSLVMIPAISVISLCALMKAAFYNDHIQPYILIGMGCIVLANIMTYYFFIIINKEYENDLQVKLLKLQNDNFEKDIENMENFINEMKSVKHDIKNQLLTINNYLNSNKIKEAKNYINALTNEYLPNIQNVIVTKNNAFDAIINSKIAFAVKKNIFMEVNIRKDTIVNWNAAEITALFGNLLDNAIEAAQLSKEKRIELNICQEGEYLSILITNSIRSSVLKENQSLETSKKNKELHGIGLKSIQNIVKKHNGMIQFYEEENEFCCHILLDIHE</sequence>
<evidence type="ECO:0000313" key="8">
    <source>
        <dbReference type="Proteomes" id="UP000806542"/>
    </source>
</evidence>
<keyword evidence="2" id="KW-0808">Transferase</keyword>
<keyword evidence="5" id="KW-0472">Membrane</keyword>
<feature type="transmembrane region" description="Helical" evidence="5">
    <location>
        <begin position="158"/>
        <end position="180"/>
    </location>
</feature>
<keyword evidence="8" id="KW-1185">Reference proteome</keyword>
<accession>A0A9D5RAM5</accession>
<feature type="transmembrane region" description="Helical" evidence="5">
    <location>
        <begin position="62"/>
        <end position="80"/>
    </location>
</feature>
<dbReference type="GO" id="GO:0042802">
    <property type="term" value="F:identical protein binding"/>
    <property type="evidence" value="ECO:0007669"/>
    <property type="project" value="TreeGrafter"/>
</dbReference>